<evidence type="ECO:0008006" key="4">
    <source>
        <dbReference type="Google" id="ProtNLM"/>
    </source>
</evidence>
<dbReference type="EMBL" id="LCHL01000021">
    <property type="protein sequence ID" value="KKT32574.1"/>
    <property type="molecule type" value="Genomic_DNA"/>
</dbReference>
<keyword evidence="1" id="KW-0812">Transmembrane</keyword>
<comment type="caution">
    <text evidence="2">The sequence shown here is derived from an EMBL/GenBank/DDBJ whole genome shotgun (WGS) entry which is preliminary data.</text>
</comment>
<proteinExistence type="predicted"/>
<dbReference type="SUPFAM" id="SSF101898">
    <property type="entry name" value="NHL repeat"/>
    <property type="match status" value="1"/>
</dbReference>
<name>A0A0G1JAY6_9BACT</name>
<evidence type="ECO:0000256" key="1">
    <source>
        <dbReference type="SAM" id="Phobius"/>
    </source>
</evidence>
<dbReference type="InterPro" id="IPR011042">
    <property type="entry name" value="6-blade_b-propeller_TolB-like"/>
</dbReference>
<evidence type="ECO:0000313" key="2">
    <source>
        <dbReference type="EMBL" id="KKT32574.1"/>
    </source>
</evidence>
<dbReference type="Gene3D" id="2.120.10.30">
    <property type="entry name" value="TolB, C-terminal domain"/>
    <property type="match status" value="1"/>
</dbReference>
<keyword evidence="1" id="KW-0472">Membrane</keyword>
<keyword evidence="1" id="KW-1133">Transmembrane helix</keyword>
<protein>
    <recommendedName>
        <fullName evidence="4">PPM-type phosphatase domain-containing protein</fullName>
    </recommendedName>
</protein>
<feature type="transmembrane region" description="Helical" evidence="1">
    <location>
        <begin position="282"/>
        <end position="302"/>
    </location>
</feature>
<evidence type="ECO:0000313" key="3">
    <source>
        <dbReference type="Proteomes" id="UP000034192"/>
    </source>
</evidence>
<sequence length="638" mass="69356">MQIASAKLTGTPSSTSWAQVHDFTPVDKEKLSSRGRLIIVLSASRPETTGPGIQDVSIAREIIAGIHREYFDEPAKNPLAALERALEKVFGDFSKQFTDLEIGAASMIETTAYTAVAGRGRVILLRKGSLATILTGEKNRVLGASGRVQNGDTLLFGTSLFFSALSWGVIKAALGAASVDACVENLAPSVRSQELGALGMVVIRFSSIAPVLPVASVTSFGQEISPQKQVPIQAGQIEEGKKGLKMRIAGILDSTLALLPDRRIKIKSATHELSEEKSKKTAVLVGVILLFLLVVSIFFGINRRRDEAVKARYEPRLAEAIHNFQESQTLSSLDSSRARALLLEAKRTALELKEEGVEDPELVNLIDNINQSIGTIAGIYETTPELFVDLSLLTDGFEGDDLDLSEGRMLVLDSGDRKMISSVVDTKKSKVEAGPDQLPEVKKVAAYADRNFVLADDGIWEVTQKSEKLVEKDWGDAADIYLYASNIYVLDKENSAIWRYAAGSTGFGARQNWFGPGVSPDLSASVAWTIDGSIWILRADGKIIKFTLGKPDSFVVHGLETPINQAVDIYTNETAQFLYILDPQNSRVVVVDKKGQFKAEYLTGELASARKIVASEADKELIFLTGSKLLSINLEHLQ</sequence>
<accession>A0A0G1JAY6</accession>
<gene>
    <name evidence="2" type="ORF">UW21_C0021G0004</name>
</gene>
<organism evidence="2 3">
    <name type="scientific">Candidatus Woesebacteria bacterium GW2011_GWB1_44_11b</name>
    <dbReference type="NCBI Taxonomy" id="1618580"/>
    <lineage>
        <taxon>Bacteria</taxon>
        <taxon>Candidatus Woeseibacteriota</taxon>
    </lineage>
</organism>
<dbReference type="AlphaFoldDB" id="A0A0G1JAY6"/>
<dbReference type="Proteomes" id="UP000034192">
    <property type="component" value="Unassembled WGS sequence"/>
</dbReference>
<reference evidence="2 3" key="1">
    <citation type="journal article" date="2015" name="Nature">
        <title>rRNA introns, odd ribosomes, and small enigmatic genomes across a large radiation of phyla.</title>
        <authorList>
            <person name="Brown C.T."/>
            <person name="Hug L.A."/>
            <person name="Thomas B.C."/>
            <person name="Sharon I."/>
            <person name="Castelle C.J."/>
            <person name="Singh A."/>
            <person name="Wilkins M.J."/>
            <person name="Williams K.H."/>
            <person name="Banfield J.F."/>
        </authorList>
    </citation>
    <scope>NUCLEOTIDE SEQUENCE [LARGE SCALE GENOMIC DNA]</scope>
</reference>